<proteinExistence type="predicted"/>
<accession>A0A9N9CE46</accession>
<protein>
    <submittedName>
        <fullName evidence="2">3230_t:CDS:1</fullName>
    </submittedName>
</protein>
<comment type="caution">
    <text evidence="2">The sequence shown here is derived from an EMBL/GenBank/DDBJ whole genome shotgun (WGS) entry which is preliminary data.</text>
</comment>
<keyword evidence="3" id="KW-1185">Reference proteome</keyword>
<dbReference type="AlphaFoldDB" id="A0A9N9CE46"/>
<name>A0A9N9CE46_9GLOM</name>
<dbReference type="EMBL" id="CAJVPZ010008655">
    <property type="protein sequence ID" value="CAG8600238.1"/>
    <property type="molecule type" value="Genomic_DNA"/>
</dbReference>
<reference evidence="2" key="1">
    <citation type="submission" date="2021-06" db="EMBL/GenBank/DDBJ databases">
        <authorList>
            <person name="Kallberg Y."/>
            <person name="Tangrot J."/>
            <person name="Rosling A."/>
        </authorList>
    </citation>
    <scope>NUCLEOTIDE SEQUENCE</scope>
    <source>
        <strain evidence="2">IN212</strain>
    </source>
</reference>
<feature type="non-terminal residue" evidence="2">
    <location>
        <position position="144"/>
    </location>
</feature>
<evidence type="ECO:0000256" key="1">
    <source>
        <dbReference type="SAM" id="MobiDB-lite"/>
    </source>
</evidence>
<evidence type="ECO:0000313" key="2">
    <source>
        <dbReference type="EMBL" id="CAG8600238.1"/>
    </source>
</evidence>
<feature type="region of interest" description="Disordered" evidence="1">
    <location>
        <begin position="75"/>
        <end position="107"/>
    </location>
</feature>
<organism evidence="2 3">
    <name type="scientific">Racocetra fulgida</name>
    <dbReference type="NCBI Taxonomy" id="60492"/>
    <lineage>
        <taxon>Eukaryota</taxon>
        <taxon>Fungi</taxon>
        <taxon>Fungi incertae sedis</taxon>
        <taxon>Mucoromycota</taxon>
        <taxon>Glomeromycotina</taxon>
        <taxon>Glomeromycetes</taxon>
        <taxon>Diversisporales</taxon>
        <taxon>Gigasporaceae</taxon>
        <taxon>Racocetra</taxon>
    </lineage>
</organism>
<gene>
    <name evidence="2" type="ORF">RFULGI_LOCUS6572</name>
</gene>
<dbReference type="OrthoDB" id="10460643at2759"/>
<dbReference type="Proteomes" id="UP000789396">
    <property type="component" value="Unassembled WGS sequence"/>
</dbReference>
<evidence type="ECO:0000313" key="3">
    <source>
        <dbReference type="Proteomes" id="UP000789396"/>
    </source>
</evidence>
<sequence>TSRTEKITVDIGDDGFLNISEDETKGKKIYAPEFHYLLFGGYMLLPVEIIQEKELSLYSEDQESNFEILLECSSKGKGKHPNLNSEDQRRNADALGSTSNDYSEDRRIYADALGSTSNDYSEDQKMSIETTVSSKRNLDVDILS</sequence>